<proteinExistence type="predicted"/>
<dbReference type="AlphaFoldDB" id="A0A4R9LY88"/>
<dbReference type="EMBL" id="RQHW01000047">
    <property type="protein sequence ID" value="TGN18672.1"/>
    <property type="molecule type" value="Genomic_DNA"/>
</dbReference>
<keyword evidence="1" id="KW-0472">Membrane</keyword>
<keyword evidence="3" id="KW-1185">Reference proteome</keyword>
<gene>
    <name evidence="2" type="ORF">EHS15_14970</name>
</gene>
<reference evidence="2" key="1">
    <citation type="journal article" date="2019" name="PLoS Negl. Trop. Dis.">
        <title>Revisiting the worldwide diversity of Leptospira species in the environment.</title>
        <authorList>
            <person name="Vincent A.T."/>
            <person name="Schiettekatte O."/>
            <person name="Bourhy P."/>
            <person name="Veyrier F.J."/>
            <person name="Picardeau M."/>
        </authorList>
    </citation>
    <scope>NUCLEOTIDE SEQUENCE [LARGE SCALE GENOMIC DNA]</scope>
    <source>
        <strain evidence="2">201300427</strain>
    </source>
</reference>
<evidence type="ECO:0000313" key="2">
    <source>
        <dbReference type="EMBL" id="TGN18672.1"/>
    </source>
</evidence>
<dbReference type="Pfam" id="PF07611">
    <property type="entry name" value="DUF1574"/>
    <property type="match status" value="1"/>
</dbReference>
<dbReference type="RefSeq" id="WP_135761355.1">
    <property type="nucleotide sequence ID" value="NZ_RQHW01000047.1"/>
</dbReference>
<dbReference type="Proteomes" id="UP000298058">
    <property type="component" value="Unassembled WGS sequence"/>
</dbReference>
<feature type="transmembrane region" description="Helical" evidence="1">
    <location>
        <begin position="7"/>
        <end position="31"/>
    </location>
</feature>
<dbReference type="InterPro" id="IPR011468">
    <property type="entry name" value="DUF1574"/>
</dbReference>
<dbReference type="OrthoDB" id="339237at2"/>
<name>A0A4R9LY88_9LEPT</name>
<keyword evidence="1" id="KW-1133">Transmembrane helix</keyword>
<accession>A0A4R9LY88</accession>
<protein>
    <submittedName>
        <fullName evidence="2">DUF1574 domain-containing protein</fullName>
    </submittedName>
</protein>
<evidence type="ECO:0000313" key="3">
    <source>
        <dbReference type="Proteomes" id="UP000298058"/>
    </source>
</evidence>
<evidence type="ECO:0000256" key="1">
    <source>
        <dbReference type="SAM" id="Phobius"/>
    </source>
</evidence>
<keyword evidence="1" id="KW-0812">Transmembrane</keyword>
<sequence length="380" mass="43926">MIWKEKFLLYPLFLCFVLFLIDKIFFLPIIVENTHSWKKIERSFYDLKEDLFSVMLEENKKFPNKNIGLILGSSRSGEFDSDHIAGLMQNTSTFNFAAPMGPPSFEYYWLERSLNANLPISYVLVEVDPLLFSKSSVEYSLNGSYDAGFILKNIDFYRSKISDPWKSEGTGFSVDETETYFLKKLFALYKYPVDPSAIKANNKELEMGFIPGVSTGITGKEHKKGFIEKIKLANRKKFGALPNEIKFANADFFLEKDAENIFNQHLRPFRISLTQIHFFKRIVKLMEGRKIPVIFYVPVVAEPLRKRMVDSGIWEDFNLKLKEIVENGKKTPGSPFYLIDPSRNPTWACKDFVDSLHLSGACFSNILPILFPEEIREKKD</sequence>
<organism evidence="2 3">
    <name type="scientific">Leptospira idonii</name>
    <dbReference type="NCBI Taxonomy" id="1193500"/>
    <lineage>
        <taxon>Bacteria</taxon>
        <taxon>Pseudomonadati</taxon>
        <taxon>Spirochaetota</taxon>
        <taxon>Spirochaetia</taxon>
        <taxon>Leptospirales</taxon>
        <taxon>Leptospiraceae</taxon>
        <taxon>Leptospira</taxon>
    </lineage>
</organism>
<comment type="caution">
    <text evidence="2">The sequence shown here is derived from an EMBL/GenBank/DDBJ whole genome shotgun (WGS) entry which is preliminary data.</text>
</comment>